<dbReference type="EMBL" id="JACMSC010000017">
    <property type="protein sequence ID" value="KAG6480286.1"/>
    <property type="molecule type" value="Genomic_DNA"/>
</dbReference>
<dbReference type="PANTHER" id="PTHR42647:SF72">
    <property type="entry name" value="EF-HAND CALCIUM-BINDING DOMAIN-CONTAINING PROTEIN 4A"/>
    <property type="match status" value="1"/>
</dbReference>
<reference evidence="8 9" key="1">
    <citation type="submission" date="2020-08" db="EMBL/GenBank/DDBJ databases">
        <title>Plant Genome Project.</title>
        <authorList>
            <person name="Zhang R.-G."/>
        </authorList>
    </citation>
    <scope>NUCLEOTIDE SEQUENCE [LARGE SCALE GENOMIC DNA]</scope>
    <source>
        <tissue evidence="8">Rhizome</tissue>
    </source>
</reference>
<dbReference type="CDD" id="cd16649">
    <property type="entry name" value="mRING-HC-C3HC5_CGRF1-like"/>
    <property type="match status" value="1"/>
</dbReference>
<dbReference type="InterPro" id="IPR001841">
    <property type="entry name" value="Znf_RING"/>
</dbReference>
<protein>
    <recommendedName>
        <fullName evidence="7">RING-type domain-containing protein</fullName>
    </recommendedName>
</protein>
<dbReference type="GO" id="GO:0004842">
    <property type="term" value="F:ubiquitin-protein transferase activity"/>
    <property type="evidence" value="ECO:0007669"/>
    <property type="project" value="TreeGrafter"/>
</dbReference>
<dbReference type="OrthoDB" id="1711136at2759"/>
<proteinExistence type="predicted"/>
<organism evidence="8 9">
    <name type="scientific">Zingiber officinale</name>
    <name type="common">Ginger</name>
    <name type="synonym">Amomum zingiber</name>
    <dbReference type="NCBI Taxonomy" id="94328"/>
    <lineage>
        <taxon>Eukaryota</taxon>
        <taxon>Viridiplantae</taxon>
        <taxon>Streptophyta</taxon>
        <taxon>Embryophyta</taxon>
        <taxon>Tracheophyta</taxon>
        <taxon>Spermatophyta</taxon>
        <taxon>Magnoliopsida</taxon>
        <taxon>Liliopsida</taxon>
        <taxon>Zingiberales</taxon>
        <taxon>Zingiberaceae</taxon>
        <taxon>Zingiber</taxon>
    </lineage>
</organism>
<dbReference type="AlphaFoldDB" id="A0A8J5F7M6"/>
<dbReference type="PROSITE" id="PS50089">
    <property type="entry name" value="ZF_RING_2"/>
    <property type="match status" value="1"/>
</dbReference>
<sequence length="259" mass="28154">MAVERLGEIRAFRSTVLADGSSGGGHAALDEELQLLQRQIVGPQQRRGGASSDFERKRPPGAAASGSGRMMAVPRRRDSEIDGVVGFYVERLRDEVREVWKRHCRGLLAAAEGEAARRLRGKEAELEAARLRSAALEEKVRQLSAEGQMWVAAARHHEAAVGVLRASLERTLRTRDGEGYGDSEAASADSSCRFATEEMGRCGRLPRRSGWCTACGRREARAVLLPCKHLCLCEDCEPAAGECPVCGAVKTDGFQVFTC</sequence>
<name>A0A8J5F7M6_ZINOF</name>
<dbReference type="Proteomes" id="UP000734854">
    <property type="component" value="Unassembled WGS sequence"/>
</dbReference>
<evidence type="ECO:0000256" key="5">
    <source>
        <dbReference type="SAM" id="Coils"/>
    </source>
</evidence>
<keyword evidence="3" id="KW-0862">Zinc</keyword>
<keyword evidence="5" id="KW-0175">Coiled coil</keyword>
<feature type="domain" description="RING-type" evidence="7">
    <location>
        <begin position="212"/>
        <end position="246"/>
    </location>
</feature>
<evidence type="ECO:0000256" key="1">
    <source>
        <dbReference type="ARBA" id="ARBA00022723"/>
    </source>
</evidence>
<evidence type="ECO:0000256" key="6">
    <source>
        <dbReference type="SAM" id="MobiDB-lite"/>
    </source>
</evidence>
<accession>A0A8J5F7M6</accession>
<feature type="region of interest" description="Disordered" evidence="6">
    <location>
        <begin position="42"/>
        <end position="72"/>
    </location>
</feature>
<evidence type="ECO:0000256" key="3">
    <source>
        <dbReference type="ARBA" id="ARBA00022833"/>
    </source>
</evidence>
<dbReference type="PANTHER" id="PTHR42647">
    <property type="entry name" value="SBP (S-RIBONUCLEASE BINDING PROTEIN) FAMILY PROTEIN"/>
    <property type="match status" value="1"/>
</dbReference>
<feature type="compositionally biased region" description="Low complexity" evidence="6">
    <location>
        <begin position="60"/>
        <end position="72"/>
    </location>
</feature>
<evidence type="ECO:0000313" key="9">
    <source>
        <dbReference type="Proteomes" id="UP000734854"/>
    </source>
</evidence>
<dbReference type="GO" id="GO:0008270">
    <property type="term" value="F:zinc ion binding"/>
    <property type="evidence" value="ECO:0007669"/>
    <property type="project" value="UniProtKB-KW"/>
</dbReference>
<evidence type="ECO:0000256" key="2">
    <source>
        <dbReference type="ARBA" id="ARBA00022771"/>
    </source>
</evidence>
<evidence type="ECO:0000313" key="8">
    <source>
        <dbReference type="EMBL" id="KAG6480286.1"/>
    </source>
</evidence>
<comment type="caution">
    <text evidence="8">The sequence shown here is derived from an EMBL/GenBank/DDBJ whole genome shotgun (WGS) entry which is preliminary data.</text>
</comment>
<evidence type="ECO:0000256" key="4">
    <source>
        <dbReference type="PROSITE-ProRule" id="PRU00175"/>
    </source>
</evidence>
<keyword evidence="9" id="KW-1185">Reference proteome</keyword>
<gene>
    <name evidence="8" type="ORF">ZIOFF_063766</name>
</gene>
<keyword evidence="1" id="KW-0479">Metal-binding</keyword>
<keyword evidence="2 4" id="KW-0863">Zinc-finger</keyword>
<feature type="coiled-coil region" evidence="5">
    <location>
        <begin position="119"/>
        <end position="146"/>
    </location>
</feature>
<evidence type="ECO:0000259" key="7">
    <source>
        <dbReference type="PROSITE" id="PS50089"/>
    </source>
</evidence>
<dbReference type="Pfam" id="PF13920">
    <property type="entry name" value="zf-C3HC4_3"/>
    <property type="match status" value="1"/>
</dbReference>